<evidence type="ECO:0000313" key="5">
    <source>
        <dbReference type="Proteomes" id="UP000297890"/>
    </source>
</evidence>
<feature type="transmembrane region" description="Helical" evidence="2">
    <location>
        <begin position="58"/>
        <end position="76"/>
    </location>
</feature>
<keyword evidence="1 2" id="KW-0812">Transmembrane</keyword>
<dbReference type="GO" id="GO:0005886">
    <property type="term" value="C:plasma membrane"/>
    <property type="evidence" value="ECO:0007669"/>
    <property type="project" value="UniProtKB-SubCell"/>
</dbReference>
<dbReference type="EC" id="3.1.3.27" evidence="1"/>
<dbReference type="Proteomes" id="UP000297890">
    <property type="component" value="Unassembled WGS sequence"/>
</dbReference>
<keyword evidence="1" id="KW-0479">Metal-binding</keyword>
<keyword evidence="1" id="KW-0442">Lipid degradation</keyword>
<dbReference type="InterPro" id="IPR036681">
    <property type="entry name" value="PgpA-like_sf"/>
</dbReference>
<keyword evidence="1" id="KW-0997">Cell inner membrane</keyword>
<accession>A0A4Z0F828</accession>
<reference evidence="4 5" key="1">
    <citation type="journal article" date="2019" name="ISME J.">
        <title>Candidatus Macondimonas diazotrophica, a novel gammaproteobacterial genus dominating crude-oil-contaminated coastal sediments.</title>
        <authorList>
            <person name="Karthikeyan S."/>
            <person name="Konstantinidis K."/>
        </authorList>
    </citation>
    <scope>NUCLEOTIDE SEQUENCE [LARGE SCALE GENOMIC DNA]</scope>
    <source>
        <strain evidence="4 5">KTK01</strain>
    </source>
</reference>
<feature type="domain" description="YutG/PgpA" evidence="3">
    <location>
        <begin position="23"/>
        <end position="166"/>
    </location>
</feature>
<dbReference type="InterPro" id="IPR007686">
    <property type="entry name" value="YutG/PgpA"/>
</dbReference>
<evidence type="ECO:0000259" key="3">
    <source>
        <dbReference type="Pfam" id="PF04608"/>
    </source>
</evidence>
<dbReference type="PIRSF" id="PIRSF006162">
    <property type="entry name" value="PgpA"/>
    <property type="match status" value="1"/>
</dbReference>
<comment type="subcellular location">
    <subcellularLocation>
        <location evidence="1">Cell inner membrane</location>
        <topology evidence="1">Multi-pass membrane protein</topology>
    </subcellularLocation>
</comment>
<dbReference type="OrthoDB" id="9804091at2"/>
<sequence length="167" mass="17849">MTRSAKSHRPPKLPSLWRHPDLLIATGFGSGLSPWAPGTCGTLVALGIYLAGLQMLPVGPYAAFVAAAFWAGAWFCERAERLTALHDPGMLVVDEWVGYWLALLPAVAQGASGWKPALAGFVLFRIFDIAKPWPANVADKRLPGGLGTMTDDVLAGAYAALIMLMLF</sequence>
<gene>
    <name evidence="4" type="ORF">E4680_08115</name>
</gene>
<name>A0A4Z0F828_9GAMM</name>
<keyword evidence="1" id="KW-0460">Magnesium</keyword>
<keyword evidence="1 2" id="KW-0472">Membrane</keyword>
<keyword evidence="5" id="KW-1185">Reference proteome</keyword>
<dbReference type="GO" id="GO:0009395">
    <property type="term" value="P:phospholipid catabolic process"/>
    <property type="evidence" value="ECO:0007669"/>
    <property type="project" value="UniProtKB-KW"/>
</dbReference>
<dbReference type="EMBL" id="SRIO01000009">
    <property type="protein sequence ID" value="TFZ82436.1"/>
    <property type="molecule type" value="Genomic_DNA"/>
</dbReference>
<comment type="caution">
    <text evidence="4">The sequence shown here is derived from an EMBL/GenBank/DDBJ whole genome shotgun (WGS) entry which is preliminary data.</text>
</comment>
<dbReference type="AlphaFoldDB" id="A0A4Z0F828"/>
<keyword evidence="1" id="KW-0378">Hydrolase</keyword>
<dbReference type="SUPFAM" id="SSF101307">
    <property type="entry name" value="YutG-like"/>
    <property type="match status" value="1"/>
</dbReference>
<organism evidence="4 5">
    <name type="scientific">Candidatus Macondimonas diazotrophica</name>
    <dbReference type="NCBI Taxonomy" id="2305248"/>
    <lineage>
        <taxon>Bacteria</taxon>
        <taxon>Pseudomonadati</taxon>
        <taxon>Pseudomonadota</taxon>
        <taxon>Gammaproteobacteria</taxon>
        <taxon>Chromatiales</taxon>
        <taxon>Ectothiorhodospiraceae</taxon>
        <taxon>Candidatus Macondimonas</taxon>
    </lineage>
</organism>
<dbReference type="PANTHER" id="PTHR36305">
    <property type="entry name" value="PHOSPHATIDYLGLYCEROPHOSPHATASE A"/>
    <property type="match status" value="1"/>
</dbReference>
<comment type="catalytic activity">
    <reaction evidence="1">
        <text>a 1,2-diacyl-sn-glycero-3-phospho-(1'-sn-glycero-3'-phosphate) + H2O = a 1,2-diacyl-sn-glycero-3-phospho-(1'-sn-glycerol) + phosphate</text>
        <dbReference type="Rhea" id="RHEA:33751"/>
        <dbReference type="ChEBI" id="CHEBI:15377"/>
        <dbReference type="ChEBI" id="CHEBI:43474"/>
        <dbReference type="ChEBI" id="CHEBI:60110"/>
        <dbReference type="ChEBI" id="CHEBI:64716"/>
        <dbReference type="EC" id="3.1.3.27"/>
    </reaction>
</comment>
<keyword evidence="1" id="KW-0595">Phospholipid degradation</keyword>
<comment type="function">
    <text evidence="1">Lipid phosphatase which dephosphorylates phosphatidylglycerophosphate (PGP) to phosphatidylglycerol (PG).</text>
</comment>
<evidence type="ECO:0000256" key="1">
    <source>
        <dbReference type="PIRNR" id="PIRNR006162"/>
    </source>
</evidence>
<dbReference type="CDD" id="cd06971">
    <property type="entry name" value="PgpA"/>
    <property type="match status" value="1"/>
</dbReference>
<comment type="cofactor">
    <cofactor evidence="1">
        <name>Mg(2+)</name>
        <dbReference type="ChEBI" id="CHEBI:18420"/>
    </cofactor>
</comment>
<feature type="transmembrane region" description="Helical" evidence="2">
    <location>
        <begin position="21"/>
        <end position="52"/>
    </location>
</feature>
<dbReference type="GO" id="GO:0006655">
    <property type="term" value="P:phosphatidylglycerol biosynthetic process"/>
    <property type="evidence" value="ECO:0007669"/>
    <property type="project" value="UniProtKB-UniPathway"/>
</dbReference>
<dbReference type="GO" id="GO:0046872">
    <property type="term" value="F:metal ion binding"/>
    <property type="evidence" value="ECO:0007669"/>
    <property type="project" value="UniProtKB-KW"/>
</dbReference>
<evidence type="ECO:0000313" key="4">
    <source>
        <dbReference type="EMBL" id="TFZ82436.1"/>
    </source>
</evidence>
<keyword evidence="1" id="KW-1208">Phospholipid metabolism</keyword>
<dbReference type="PANTHER" id="PTHR36305:SF1">
    <property type="entry name" value="PHOSPHATIDYLGLYCEROPHOSPHATASE A"/>
    <property type="match status" value="1"/>
</dbReference>
<evidence type="ECO:0000256" key="2">
    <source>
        <dbReference type="SAM" id="Phobius"/>
    </source>
</evidence>
<dbReference type="GO" id="GO:0008962">
    <property type="term" value="F:phosphatidylglycerophosphatase activity"/>
    <property type="evidence" value="ECO:0007669"/>
    <property type="project" value="UniProtKB-EC"/>
</dbReference>
<protein>
    <recommendedName>
        <fullName evidence="1">Phosphatidylglycerophosphatase A</fullName>
        <ecNumber evidence="1">3.1.3.27</ecNumber>
    </recommendedName>
    <alternativeName>
        <fullName evidence="1">Phosphatidylglycerolphosphate phosphatase A</fullName>
    </alternativeName>
</protein>
<dbReference type="UniPathway" id="UPA00084">
    <property type="reaction ID" value="UER00504"/>
</dbReference>
<keyword evidence="1" id="KW-1003">Cell membrane</keyword>
<proteinExistence type="predicted"/>
<dbReference type="Pfam" id="PF04608">
    <property type="entry name" value="PgpA"/>
    <property type="match status" value="1"/>
</dbReference>
<dbReference type="InterPro" id="IPR026037">
    <property type="entry name" value="PgpA"/>
</dbReference>
<keyword evidence="1" id="KW-0443">Lipid metabolism</keyword>
<comment type="pathway">
    <text evidence="1">Phospholipid metabolism; phosphatidylglycerol biosynthesis; phosphatidylglycerol from CDP-diacylglycerol: step 2/2.</text>
</comment>
<dbReference type="RefSeq" id="WP_135281911.1">
    <property type="nucleotide sequence ID" value="NZ_SRIO01000009.1"/>
</dbReference>
<keyword evidence="2" id="KW-1133">Transmembrane helix</keyword>